<dbReference type="PROSITE" id="PS50887">
    <property type="entry name" value="GGDEF"/>
    <property type="match status" value="1"/>
</dbReference>
<evidence type="ECO:0000259" key="4">
    <source>
        <dbReference type="PROSITE" id="PS50924"/>
    </source>
</evidence>
<dbReference type="PROSITE" id="PS50924">
    <property type="entry name" value="MHYT"/>
    <property type="match status" value="1"/>
</dbReference>
<protein>
    <submittedName>
        <fullName evidence="5">EAL domain-containing protein</fullName>
    </submittedName>
</protein>
<dbReference type="Pfam" id="PF00563">
    <property type="entry name" value="EAL"/>
    <property type="match status" value="1"/>
</dbReference>
<keyword evidence="6" id="KW-1185">Reference proteome</keyword>
<dbReference type="Gene3D" id="3.20.20.450">
    <property type="entry name" value="EAL domain"/>
    <property type="match status" value="1"/>
</dbReference>
<feature type="transmembrane region" description="Helical" evidence="1">
    <location>
        <begin position="80"/>
        <end position="101"/>
    </location>
</feature>
<dbReference type="RefSeq" id="WP_209596894.1">
    <property type="nucleotide sequence ID" value="NZ_JAGJCF010000020.1"/>
</dbReference>
<dbReference type="Pfam" id="PF00990">
    <property type="entry name" value="GGDEF"/>
    <property type="match status" value="1"/>
</dbReference>
<dbReference type="InterPro" id="IPR000160">
    <property type="entry name" value="GGDEF_dom"/>
</dbReference>
<gene>
    <name evidence="5" type="ORF">J6595_19560</name>
</gene>
<feature type="transmembrane region" description="Helical" evidence="1">
    <location>
        <begin position="209"/>
        <end position="232"/>
    </location>
</feature>
<evidence type="ECO:0000313" key="5">
    <source>
        <dbReference type="EMBL" id="MBP0617786.1"/>
    </source>
</evidence>
<feature type="transmembrane region" description="Helical" evidence="1">
    <location>
        <begin position="147"/>
        <end position="164"/>
    </location>
</feature>
<dbReference type="InterPro" id="IPR001633">
    <property type="entry name" value="EAL_dom"/>
</dbReference>
<feature type="domain" description="GGDEF" evidence="3">
    <location>
        <begin position="396"/>
        <end position="526"/>
    </location>
</feature>
<dbReference type="NCBIfam" id="TIGR00254">
    <property type="entry name" value="GGDEF"/>
    <property type="match status" value="1"/>
</dbReference>
<evidence type="ECO:0000256" key="1">
    <source>
        <dbReference type="PROSITE-ProRule" id="PRU00244"/>
    </source>
</evidence>
<sequence>MIAILAHLATDHSLATIFAALIICLAAGWLVTSLRNRAAASVGAVRLRWLAGTAFVAGLGVWTTHFMAMMGYRPDLPLGYGAGITTASAVIGVLAVGLPLAATAVVRSTAARAGLGAMAGLGIGAMHQTGMAALSGCLQSQDAGATVAAYGLGAVFMAIGCGSLRTASSPARFCAAFTLAVCSAHFVSIAGTTLAPLPDIAGVGNDSVALSIFTAVGAAVLLIGALMTVLAARRFDAQADAHTAILATALHNMSNGLIFIERTGKLGLFNERFVEMFGLSGRGLRLGMTSDEVIDVVSSAAGWNADQRKWAGGRIEERLQTTKFDPVDYVLPNGRIVEIESNLVAGGGTVITYNDVTEERVARAEISELAYHDPLTGLPNRLAFRERKIALIAGDKPFHLLLIDLDRFKAVNDTFGHGVGDELLVQVGRRVVATVGENGFTARLGGDEIGVFVYGSADEASQIAEGVVDAVSKPFILGGFTVSVGCSIGLCSGEGIDSHDVLMQCADVALYDAKHQGKGRVAAYRNGMLEAATERHKLEADLRQAMSLNQFHLAYQPVMELDKDEIVGYEALLRWEHPERGMVPPASFIPLAEETGLIGEIGRWVLEEACGEAASWPNERHVAVNVSAVQFRSPLLLSHLTASLAKSGLPARRLEVELTETALVEDGPKIASVLADIRRLGVKVAMDDFGTGYSSLAHLCEFPLDRIKIDRSFVVAAEENSRAHGVVMAVVALGRHIGVPTLAEGVETKEQLELLRNLGCEAVQGYLIGKPARLRGDDPRSREPLRATA</sequence>
<dbReference type="Pfam" id="PF12860">
    <property type="entry name" value="PAS_7"/>
    <property type="match status" value="1"/>
</dbReference>
<dbReference type="InterPro" id="IPR005330">
    <property type="entry name" value="MHYT_dom"/>
</dbReference>
<feature type="transmembrane region" description="Helical" evidence="1">
    <location>
        <begin position="47"/>
        <end position="68"/>
    </location>
</feature>
<keyword evidence="1" id="KW-0812">Transmembrane</keyword>
<accession>A0ABS4BM34</accession>
<keyword evidence="1" id="KW-1133">Transmembrane helix</keyword>
<dbReference type="Proteomes" id="UP000678276">
    <property type="component" value="Unassembled WGS sequence"/>
</dbReference>
<dbReference type="CDD" id="cd01948">
    <property type="entry name" value="EAL"/>
    <property type="match status" value="1"/>
</dbReference>
<feature type="domain" description="EAL" evidence="2">
    <location>
        <begin position="535"/>
        <end position="785"/>
    </location>
</feature>
<dbReference type="InterPro" id="IPR029787">
    <property type="entry name" value="Nucleotide_cyclase"/>
</dbReference>
<name>A0ABS4BM34_9HYPH</name>
<dbReference type="SMART" id="SM00267">
    <property type="entry name" value="GGDEF"/>
    <property type="match status" value="1"/>
</dbReference>
<dbReference type="Gene3D" id="3.30.70.270">
    <property type="match status" value="1"/>
</dbReference>
<dbReference type="InterPro" id="IPR043128">
    <property type="entry name" value="Rev_trsase/Diguanyl_cyclase"/>
</dbReference>
<dbReference type="SUPFAM" id="SSF55073">
    <property type="entry name" value="Nucleotide cyclase"/>
    <property type="match status" value="1"/>
</dbReference>
<comment type="caution">
    <text evidence="5">The sequence shown here is derived from an EMBL/GenBank/DDBJ whole genome shotgun (WGS) entry which is preliminary data.</text>
</comment>
<dbReference type="SMART" id="SM00052">
    <property type="entry name" value="EAL"/>
    <property type="match status" value="1"/>
</dbReference>
<feature type="transmembrane region" description="Helical" evidence="1">
    <location>
        <begin position="113"/>
        <end position="135"/>
    </location>
</feature>
<dbReference type="PANTHER" id="PTHR44757:SF2">
    <property type="entry name" value="BIOFILM ARCHITECTURE MAINTENANCE PROTEIN MBAA"/>
    <property type="match status" value="1"/>
</dbReference>
<dbReference type="PROSITE" id="PS50883">
    <property type="entry name" value="EAL"/>
    <property type="match status" value="1"/>
</dbReference>
<dbReference type="Gene3D" id="3.30.450.20">
    <property type="entry name" value="PAS domain"/>
    <property type="match status" value="1"/>
</dbReference>
<keyword evidence="1" id="KW-0472">Membrane</keyword>
<dbReference type="EMBL" id="JAGJCF010000020">
    <property type="protein sequence ID" value="MBP0617786.1"/>
    <property type="molecule type" value="Genomic_DNA"/>
</dbReference>
<evidence type="ECO:0000259" key="3">
    <source>
        <dbReference type="PROSITE" id="PS50887"/>
    </source>
</evidence>
<proteinExistence type="predicted"/>
<dbReference type="CDD" id="cd01949">
    <property type="entry name" value="GGDEF"/>
    <property type="match status" value="1"/>
</dbReference>
<evidence type="ECO:0000313" key="6">
    <source>
        <dbReference type="Proteomes" id="UP000678276"/>
    </source>
</evidence>
<organism evidence="5 6">
    <name type="scientific">Jiella mangrovi</name>
    <dbReference type="NCBI Taxonomy" id="2821407"/>
    <lineage>
        <taxon>Bacteria</taxon>
        <taxon>Pseudomonadati</taxon>
        <taxon>Pseudomonadota</taxon>
        <taxon>Alphaproteobacteria</taxon>
        <taxon>Hyphomicrobiales</taxon>
        <taxon>Aurantimonadaceae</taxon>
        <taxon>Jiella</taxon>
    </lineage>
</organism>
<feature type="transmembrane region" description="Helical" evidence="1">
    <location>
        <begin position="12"/>
        <end position="35"/>
    </location>
</feature>
<feature type="domain" description="MHYT" evidence="4">
    <location>
        <begin position="12"/>
        <end position="200"/>
    </location>
</feature>
<dbReference type="Pfam" id="PF03707">
    <property type="entry name" value="MHYT"/>
    <property type="match status" value="1"/>
</dbReference>
<reference evidence="5 6" key="1">
    <citation type="submission" date="2021-04" db="EMBL/GenBank/DDBJ databases">
        <title>Whole genome sequence of Jiella sp. KSK16Y-1.</title>
        <authorList>
            <person name="Tuo L."/>
        </authorList>
    </citation>
    <scope>NUCLEOTIDE SEQUENCE [LARGE SCALE GENOMIC DNA]</scope>
    <source>
        <strain evidence="5 6">KSK16Y-1</strain>
    </source>
</reference>
<dbReference type="PANTHER" id="PTHR44757">
    <property type="entry name" value="DIGUANYLATE CYCLASE DGCP"/>
    <property type="match status" value="1"/>
</dbReference>
<dbReference type="SUPFAM" id="SSF141868">
    <property type="entry name" value="EAL domain-like"/>
    <property type="match status" value="1"/>
</dbReference>
<dbReference type="InterPro" id="IPR035919">
    <property type="entry name" value="EAL_sf"/>
</dbReference>
<dbReference type="InterPro" id="IPR052155">
    <property type="entry name" value="Biofilm_reg_signaling"/>
</dbReference>
<evidence type="ECO:0000259" key="2">
    <source>
        <dbReference type="PROSITE" id="PS50883"/>
    </source>
</evidence>
<feature type="transmembrane region" description="Helical" evidence="1">
    <location>
        <begin position="176"/>
        <end position="197"/>
    </location>
</feature>